<dbReference type="Proteomes" id="UP000034164">
    <property type="component" value="Unassembled WGS sequence"/>
</dbReference>
<dbReference type="Pfam" id="PF13391">
    <property type="entry name" value="HNH_2"/>
    <property type="match status" value="1"/>
</dbReference>
<evidence type="ECO:0000313" key="4">
    <source>
        <dbReference type="Proteomes" id="UP000034164"/>
    </source>
</evidence>
<comment type="caution">
    <text evidence="3">The sequence shown here is derived from an EMBL/GenBank/DDBJ whole genome shotgun (WGS) entry which is preliminary data.</text>
</comment>
<feature type="domain" description="HNH nuclease" evidence="2">
    <location>
        <begin position="2"/>
        <end position="37"/>
    </location>
</feature>
<dbReference type="EMBL" id="LCZI01000464">
    <property type="protein sequence ID" value="KKZ66495.1"/>
    <property type="molecule type" value="Genomic_DNA"/>
</dbReference>
<dbReference type="OrthoDB" id="4181608at2759"/>
<name>A0A0G2I8D4_9EURO</name>
<evidence type="ECO:0000259" key="2">
    <source>
        <dbReference type="Pfam" id="PF13391"/>
    </source>
</evidence>
<reference evidence="4" key="1">
    <citation type="journal article" date="2015" name="PLoS Genet.">
        <title>The dynamic genome and transcriptome of the human fungal pathogen Blastomyces and close relative Emmonsia.</title>
        <authorList>
            <person name="Munoz J.F."/>
            <person name="Gauthier G.M."/>
            <person name="Desjardins C.A."/>
            <person name="Gallo J.E."/>
            <person name="Holder J."/>
            <person name="Sullivan T.D."/>
            <person name="Marty A.J."/>
            <person name="Carmen J.C."/>
            <person name="Chen Z."/>
            <person name="Ding L."/>
            <person name="Gujja S."/>
            <person name="Magrini V."/>
            <person name="Misas E."/>
            <person name="Mitreva M."/>
            <person name="Priest M."/>
            <person name="Saif S."/>
            <person name="Whiston E.A."/>
            <person name="Young S."/>
            <person name="Zeng Q."/>
            <person name="Goldman W.E."/>
            <person name="Mardis E.R."/>
            <person name="Taylor J.W."/>
            <person name="McEwen J.G."/>
            <person name="Clay O.K."/>
            <person name="Klein B.S."/>
            <person name="Cuomo C.A."/>
        </authorList>
    </citation>
    <scope>NUCLEOTIDE SEQUENCE [LARGE SCALE GENOMIC DNA]</scope>
    <source>
        <strain evidence="4">UAMH 3008</strain>
    </source>
</reference>
<proteinExistence type="predicted"/>
<feature type="region of interest" description="Disordered" evidence="1">
    <location>
        <begin position="137"/>
        <end position="198"/>
    </location>
</feature>
<sequence>MWIYDRDLGSSIKDPVNLVTLRADIHKYFDKRWFVVVPKIPGAGGPVQYVSHVLSVNAGEIWPKYHNVLVQYLDSESRPYLFARFAWAILLFARPFVTMGFPRQVIQLHVSTDADNVQVNWKAQFFSGEPLKSLYGEGGSKSAAPRKSRFVSESVADEDIESSETNDDTDNVWDNWESRNRRHQQISAETAPEEEVTFPKTGELAASVEREDVVFGVVE</sequence>
<evidence type="ECO:0000256" key="1">
    <source>
        <dbReference type="SAM" id="MobiDB-lite"/>
    </source>
</evidence>
<protein>
    <recommendedName>
        <fullName evidence="2">HNH nuclease domain-containing protein</fullName>
    </recommendedName>
</protein>
<dbReference type="AlphaFoldDB" id="A0A0G2I8D4"/>
<dbReference type="InterPro" id="IPR003615">
    <property type="entry name" value="HNH_nuc"/>
</dbReference>
<organism evidence="3 4">
    <name type="scientific">[Emmonsia] crescens</name>
    <dbReference type="NCBI Taxonomy" id="73230"/>
    <lineage>
        <taxon>Eukaryota</taxon>
        <taxon>Fungi</taxon>
        <taxon>Dikarya</taxon>
        <taxon>Ascomycota</taxon>
        <taxon>Pezizomycotina</taxon>
        <taxon>Eurotiomycetes</taxon>
        <taxon>Eurotiomycetidae</taxon>
        <taxon>Onygenales</taxon>
        <taxon>Ajellomycetaceae</taxon>
        <taxon>Emergomyces</taxon>
    </lineage>
</organism>
<evidence type="ECO:0000313" key="3">
    <source>
        <dbReference type="EMBL" id="KKZ66495.1"/>
    </source>
</evidence>
<feature type="compositionally biased region" description="Acidic residues" evidence="1">
    <location>
        <begin position="155"/>
        <end position="171"/>
    </location>
</feature>
<accession>A0A0G2I8D4</accession>
<gene>
    <name evidence="3" type="ORF">EMCG_07775</name>
</gene>
<dbReference type="VEuPathDB" id="FungiDB:EMCG_07775"/>